<protein>
    <submittedName>
        <fullName evidence="2">Uncharacterized protein</fullName>
    </submittedName>
</protein>
<dbReference type="EMBL" id="CAIX01000081">
    <property type="protein sequence ID" value="CCI44868.1"/>
    <property type="molecule type" value="Genomic_DNA"/>
</dbReference>
<reference evidence="2 3" key="1">
    <citation type="submission" date="2012-05" db="EMBL/GenBank/DDBJ databases">
        <title>Recombination and specialization in a pathogen metapopulation.</title>
        <authorList>
            <person name="Gardiner A."/>
            <person name="Kemen E."/>
            <person name="Schultz-Larsen T."/>
            <person name="MacLean D."/>
            <person name="Van Oosterhout C."/>
            <person name="Jones J.D.G."/>
        </authorList>
    </citation>
    <scope>NUCLEOTIDE SEQUENCE [LARGE SCALE GENOMIC DNA]</scope>
    <source>
        <strain evidence="2 3">Ac Nc2</strain>
    </source>
</reference>
<evidence type="ECO:0000313" key="3">
    <source>
        <dbReference type="Proteomes" id="UP000053237"/>
    </source>
</evidence>
<dbReference type="InParanoid" id="A0A024GDN0"/>
<evidence type="ECO:0000313" key="2">
    <source>
        <dbReference type="EMBL" id="CCI44868.1"/>
    </source>
</evidence>
<keyword evidence="1" id="KW-0812">Transmembrane</keyword>
<evidence type="ECO:0000256" key="1">
    <source>
        <dbReference type="SAM" id="Phobius"/>
    </source>
</evidence>
<comment type="caution">
    <text evidence="2">The sequence shown here is derived from an EMBL/GenBank/DDBJ whole genome shotgun (WGS) entry which is preliminary data.</text>
</comment>
<keyword evidence="1" id="KW-1133">Transmembrane helix</keyword>
<name>A0A024GDN0_9STRA</name>
<dbReference type="Proteomes" id="UP000053237">
    <property type="component" value="Unassembled WGS sequence"/>
</dbReference>
<feature type="transmembrane region" description="Helical" evidence="1">
    <location>
        <begin position="6"/>
        <end position="22"/>
    </location>
</feature>
<proteinExistence type="predicted"/>
<sequence>MTKRTTSSLAFILVFSFVEFLYDRWIRRQLTSFRVLDRSTYQPIFFKFSAEATQSRGKDESLKFCTETAGLDYIYETSRHSLFSGIILTPSRFGEYGSKTHRDSGIAFLFSIALLHYKMISEMKLYTNCISTYLSRSRR</sequence>
<organism evidence="2 3">
    <name type="scientific">Albugo candida</name>
    <dbReference type="NCBI Taxonomy" id="65357"/>
    <lineage>
        <taxon>Eukaryota</taxon>
        <taxon>Sar</taxon>
        <taxon>Stramenopiles</taxon>
        <taxon>Oomycota</taxon>
        <taxon>Peronosporomycetes</taxon>
        <taxon>Albuginales</taxon>
        <taxon>Albuginaceae</taxon>
        <taxon>Albugo</taxon>
    </lineage>
</organism>
<keyword evidence="3" id="KW-1185">Reference proteome</keyword>
<dbReference type="AlphaFoldDB" id="A0A024GDN0"/>
<keyword evidence="1" id="KW-0472">Membrane</keyword>
<gene>
    <name evidence="2" type="ORF">BN9_056920</name>
</gene>
<accession>A0A024GDN0</accession>